<reference evidence="2 3" key="2">
    <citation type="submission" date="2008-04" db="EMBL/GenBank/DDBJ databases">
        <authorList>
            <person name="Fulton L."/>
            <person name="Clifton S."/>
            <person name="Fulton B."/>
            <person name="Xu J."/>
            <person name="Minx P."/>
            <person name="Pepin K.H."/>
            <person name="Johnson M."/>
            <person name="Thiruvilangam P."/>
            <person name="Bhonagiri V."/>
            <person name="Nash W.E."/>
            <person name="Mardis E.R."/>
            <person name="Wilson R.K."/>
        </authorList>
    </citation>
    <scope>NUCLEOTIDE SEQUENCE [LARGE SCALE GENOMIC DNA]</scope>
    <source>
        <strain evidence="2 3">DSM 17136</strain>
    </source>
</reference>
<accession>B3JHN8</accession>
<evidence type="ECO:0000313" key="2">
    <source>
        <dbReference type="EMBL" id="EDV01555.1"/>
    </source>
</evidence>
<evidence type="ECO:0000256" key="1">
    <source>
        <dbReference type="SAM" id="Phobius"/>
    </source>
</evidence>
<comment type="caution">
    <text evidence="2">The sequence shown here is derived from an EMBL/GenBank/DDBJ whole genome shotgun (WGS) entry which is preliminary data.</text>
</comment>
<gene>
    <name evidence="2" type="ORF">BACCOP_01400</name>
</gene>
<feature type="transmembrane region" description="Helical" evidence="1">
    <location>
        <begin position="43"/>
        <end position="61"/>
    </location>
</feature>
<evidence type="ECO:0008006" key="4">
    <source>
        <dbReference type="Google" id="ProtNLM"/>
    </source>
</evidence>
<dbReference type="STRING" id="470145.BACCOP_01400"/>
<feature type="transmembrane region" description="Helical" evidence="1">
    <location>
        <begin position="167"/>
        <end position="186"/>
    </location>
</feature>
<sequence length="204" mass="24088">MKASDKHINKKSVQRKALISYGRGPEGEEIYIEKNEFNRITPILWGFIFPVIAFVLFYAIYDMDTIKTSLKDRECFMNPFSIIFVMGLGSILAIFVNWFVQLIMFLLLNSWNYKYLCIRYNKKSTSIRLDYKIPMKLWKFRAVYITAHILSAYLPLVIGFIMKDMAISLASAFAAAFFFDETYILWRLRRYSRKALCSYKSDEE</sequence>
<reference evidence="2 3" key="1">
    <citation type="submission" date="2008-04" db="EMBL/GenBank/DDBJ databases">
        <title>Draft genome sequence of Bacteroides coprocola (DSM 17136).</title>
        <authorList>
            <person name="Sudarsanam P."/>
            <person name="Ley R."/>
            <person name="Guruge J."/>
            <person name="Turnbaugh P.J."/>
            <person name="Mahowald M."/>
            <person name="Liep D."/>
            <person name="Gordon J."/>
        </authorList>
    </citation>
    <scope>NUCLEOTIDE SEQUENCE [LARGE SCALE GENOMIC DNA]</scope>
    <source>
        <strain evidence="2 3">DSM 17136</strain>
    </source>
</reference>
<name>B3JHN8_9BACT</name>
<dbReference type="OrthoDB" id="1049894at2"/>
<protein>
    <recommendedName>
        <fullName evidence="4">DUF3267 domain-containing protein</fullName>
    </recommendedName>
</protein>
<dbReference type="HOGENOM" id="CLU_1363908_0_0_10"/>
<keyword evidence="1" id="KW-1133">Transmembrane helix</keyword>
<evidence type="ECO:0000313" key="3">
    <source>
        <dbReference type="Proteomes" id="UP000003146"/>
    </source>
</evidence>
<feature type="transmembrane region" description="Helical" evidence="1">
    <location>
        <begin position="142"/>
        <end position="161"/>
    </location>
</feature>
<keyword evidence="1" id="KW-0812">Transmembrane</keyword>
<proteinExistence type="predicted"/>
<dbReference type="AlphaFoldDB" id="B3JHN8"/>
<dbReference type="Proteomes" id="UP000003146">
    <property type="component" value="Unassembled WGS sequence"/>
</dbReference>
<dbReference type="EMBL" id="ABIY02000075">
    <property type="protein sequence ID" value="EDV01555.1"/>
    <property type="molecule type" value="Genomic_DNA"/>
</dbReference>
<organism evidence="2 3">
    <name type="scientific">Phocaeicola coprocola DSM 17136</name>
    <dbReference type="NCBI Taxonomy" id="470145"/>
    <lineage>
        <taxon>Bacteria</taxon>
        <taxon>Pseudomonadati</taxon>
        <taxon>Bacteroidota</taxon>
        <taxon>Bacteroidia</taxon>
        <taxon>Bacteroidales</taxon>
        <taxon>Bacteroidaceae</taxon>
        <taxon>Phocaeicola</taxon>
    </lineage>
</organism>
<keyword evidence="1" id="KW-0472">Membrane</keyword>
<feature type="transmembrane region" description="Helical" evidence="1">
    <location>
        <begin position="81"/>
        <end position="108"/>
    </location>
</feature>
<dbReference type="RefSeq" id="WP_007566365.1">
    <property type="nucleotide sequence ID" value="NZ_DS981452.1"/>
</dbReference>